<dbReference type="AlphaFoldDB" id="A0A1R3I097"/>
<comment type="caution">
    <text evidence="1">The sequence shown here is derived from an EMBL/GenBank/DDBJ whole genome shotgun (WGS) entry which is preliminary data.</text>
</comment>
<evidence type="ECO:0000313" key="1">
    <source>
        <dbReference type="EMBL" id="OMO75969.1"/>
    </source>
</evidence>
<evidence type="ECO:0000313" key="2">
    <source>
        <dbReference type="Proteomes" id="UP000188268"/>
    </source>
</evidence>
<accession>A0A1R3I097</accession>
<sequence length="37" mass="4286">MAKGTKHINALDNTIYIEDLPQFQPIQSHHIINSLRQ</sequence>
<organism evidence="1 2">
    <name type="scientific">Corchorus capsularis</name>
    <name type="common">Jute</name>
    <dbReference type="NCBI Taxonomy" id="210143"/>
    <lineage>
        <taxon>Eukaryota</taxon>
        <taxon>Viridiplantae</taxon>
        <taxon>Streptophyta</taxon>
        <taxon>Embryophyta</taxon>
        <taxon>Tracheophyta</taxon>
        <taxon>Spermatophyta</taxon>
        <taxon>Magnoliopsida</taxon>
        <taxon>eudicotyledons</taxon>
        <taxon>Gunneridae</taxon>
        <taxon>Pentapetalae</taxon>
        <taxon>rosids</taxon>
        <taxon>malvids</taxon>
        <taxon>Malvales</taxon>
        <taxon>Malvaceae</taxon>
        <taxon>Grewioideae</taxon>
        <taxon>Apeibeae</taxon>
        <taxon>Corchorus</taxon>
    </lineage>
</organism>
<feature type="non-terminal residue" evidence="1">
    <location>
        <position position="37"/>
    </location>
</feature>
<keyword evidence="2" id="KW-1185">Reference proteome</keyword>
<dbReference type="Proteomes" id="UP000188268">
    <property type="component" value="Unassembled WGS sequence"/>
</dbReference>
<gene>
    <name evidence="1" type="ORF">CCACVL1_15961</name>
</gene>
<reference evidence="1 2" key="1">
    <citation type="submission" date="2013-09" db="EMBL/GenBank/DDBJ databases">
        <title>Corchorus capsularis genome sequencing.</title>
        <authorList>
            <person name="Alam M."/>
            <person name="Haque M.S."/>
            <person name="Islam M.S."/>
            <person name="Emdad E.M."/>
            <person name="Islam M.M."/>
            <person name="Ahmed B."/>
            <person name="Halim A."/>
            <person name="Hossen Q.M.M."/>
            <person name="Hossain M.Z."/>
            <person name="Ahmed R."/>
            <person name="Khan M.M."/>
            <person name="Islam R."/>
            <person name="Rashid M.M."/>
            <person name="Khan S.A."/>
            <person name="Rahman M.S."/>
            <person name="Alam M."/>
        </authorList>
    </citation>
    <scope>NUCLEOTIDE SEQUENCE [LARGE SCALE GENOMIC DNA]</scope>
    <source>
        <strain evidence="2">cv. CVL-1</strain>
        <tissue evidence="1">Whole seedling</tissue>
    </source>
</reference>
<proteinExistence type="predicted"/>
<name>A0A1R3I097_COCAP</name>
<protein>
    <submittedName>
        <fullName evidence="1">Uncharacterized protein</fullName>
    </submittedName>
</protein>
<dbReference type="Gramene" id="OMO75969">
    <property type="protein sequence ID" value="OMO75969"/>
    <property type="gene ID" value="CCACVL1_15961"/>
</dbReference>
<dbReference type="EMBL" id="AWWV01010922">
    <property type="protein sequence ID" value="OMO75969.1"/>
    <property type="molecule type" value="Genomic_DNA"/>
</dbReference>